<evidence type="ECO:0008006" key="3">
    <source>
        <dbReference type="Google" id="ProtNLM"/>
    </source>
</evidence>
<sequence length="149" mass="17029">MEVNVFRSKIKPNAKLLVEGKEFSVKEVIKFRFDDGTYYVKCFLSGGYVFADDEESNSYILVKPIETPFEEPFPESLEFMGKRLDFLFTARATAEETFGEEIFKKGESEKFWDFKAADGSYLSLGINDQTAERADDFGKIIAPDQVALR</sequence>
<comment type="caution">
    <text evidence="1">The sequence shown here is derived from an EMBL/GenBank/DDBJ whole genome shotgun (WGS) entry which is preliminary data.</text>
</comment>
<protein>
    <recommendedName>
        <fullName evidence="3">DUF4178 domain-containing protein</fullName>
    </recommendedName>
</protein>
<dbReference type="EMBL" id="LCBL01000003">
    <property type="protein sequence ID" value="KKS08987.1"/>
    <property type="molecule type" value="Genomic_DNA"/>
</dbReference>
<proteinExistence type="predicted"/>
<reference evidence="1 2" key="1">
    <citation type="journal article" date="2015" name="Nature">
        <title>rRNA introns, odd ribosomes, and small enigmatic genomes across a large radiation of phyla.</title>
        <authorList>
            <person name="Brown C.T."/>
            <person name="Hug L.A."/>
            <person name="Thomas B.C."/>
            <person name="Sharon I."/>
            <person name="Castelle C.J."/>
            <person name="Singh A."/>
            <person name="Wilkins M.J."/>
            <person name="Williams K.H."/>
            <person name="Banfield J.F."/>
        </authorList>
    </citation>
    <scope>NUCLEOTIDE SEQUENCE [LARGE SCALE GENOMIC DNA]</scope>
</reference>
<evidence type="ECO:0000313" key="1">
    <source>
        <dbReference type="EMBL" id="KKS08987.1"/>
    </source>
</evidence>
<organism evidence="1 2">
    <name type="scientific">candidate division CPR2 bacterium GW2011_GWC1_41_48</name>
    <dbReference type="NCBI Taxonomy" id="1618344"/>
    <lineage>
        <taxon>Bacteria</taxon>
        <taxon>Bacteria division CPR2</taxon>
    </lineage>
</organism>
<dbReference type="AlphaFoldDB" id="A0A0G0WA91"/>
<accession>A0A0G0WA91</accession>
<name>A0A0G0WA91_UNCC2</name>
<gene>
    <name evidence="1" type="ORF">UU65_C0003G0042</name>
</gene>
<dbReference type="Proteomes" id="UP000033869">
    <property type="component" value="Unassembled WGS sequence"/>
</dbReference>
<evidence type="ECO:0000313" key="2">
    <source>
        <dbReference type="Proteomes" id="UP000033869"/>
    </source>
</evidence>